<reference evidence="1" key="1">
    <citation type="journal article" date="2014" name="Int. J. Syst. Evol. Microbiol.">
        <title>Complete genome sequence of Corynebacterium casei LMG S-19264T (=DSM 44701T), isolated from a smear-ripened cheese.</title>
        <authorList>
            <consortium name="US DOE Joint Genome Institute (JGI-PGF)"/>
            <person name="Walter F."/>
            <person name="Albersmeier A."/>
            <person name="Kalinowski J."/>
            <person name="Ruckert C."/>
        </authorList>
    </citation>
    <scope>NUCLEOTIDE SEQUENCE</scope>
    <source>
        <strain evidence="1">CGMCC 4.7403</strain>
    </source>
</reference>
<dbReference type="Proteomes" id="UP000603227">
    <property type="component" value="Unassembled WGS sequence"/>
</dbReference>
<gene>
    <name evidence="1" type="ORF">GCM10017771_15480</name>
</gene>
<accession>A0A919GI75</accession>
<proteinExistence type="predicted"/>
<comment type="caution">
    <text evidence="1">The sequence shown here is derived from an EMBL/GenBank/DDBJ whole genome shotgun (WGS) entry which is preliminary data.</text>
</comment>
<evidence type="ECO:0000313" key="1">
    <source>
        <dbReference type="EMBL" id="GHH84876.1"/>
    </source>
</evidence>
<sequence>MCGGGALRPYRIRLLTEGSSTTALAEDLAAHGLVFTRGTPPRTEGCRTAGRGLVAVTHDLTKNVRDVIAAAQLLSGYRNKGAS</sequence>
<protein>
    <submittedName>
        <fullName evidence="1">Uncharacterized protein</fullName>
    </submittedName>
</protein>
<dbReference type="AlphaFoldDB" id="A0A919GI75"/>
<dbReference type="AntiFam" id="ANF00027">
    <property type="entry name" value="Antisense to SAM riboswitch"/>
</dbReference>
<evidence type="ECO:0000313" key="2">
    <source>
        <dbReference type="Proteomes" id="UP000603227"/>
    </source>
</evidence>
<organism evidence="1 2">
    <name type="scientific">Streptomyces capitiformicae</name>
    <dbReference type="NCBI Taxonomy" id="2014920"/>
    <lineage>
        <taxon>Bacteria</taxon>
        <taxon>Bacillati</taxon>
        <taxon>Actinomycetota</taxon>
        <taxon>Actinomycetes</taxon>
        <taxon>Kitasatosporales</taxon>
        <taxon>Streptomycetaceae</taxon>
        <taxon>Streptomyces</taxon>
    </lineage>
</organism>
<name>A0A919GI75_9ACTN</name>
<keyword evidence="2" id="KW-1185">Reference proteome</keyword>
<dbReference type="EMBL" id="BNAT01000004">
    <property type="protein sequence ID" value="GHH84876.1"/>
    <property type="molecule type" value="Genomic_DNA"/>
</dbReference>
<reference evidence="1" key="2">
    <citation type="submission" date="2020-09" db="EMBL/GenBank/DDBJ databases">
        <authorList>
            <person name="Sun Q."/>
            <person name="Zhou Y."/>
        </authorList>
    </citation>
    <scope>NUCLEOTIDE SEQUENCE</scope>
    <source>
        <strain evidence="1">CGMCC 4.7403</strain>
    </source>
</reference>